<dbReference type="InParanoid" id="A0A068UHX7"/>
<gene>
    <name evidence="1" type="ORF">GSCOC_T00025226001</name>
</gene>
<organism evidence="1 2">
    <name type="scientific">Coffea canephora</name>
    <name type="common">Robusta coffee</name>
    <dbReference type="NCBI Taxonomy" id="49390"/>
    <lineage>
        <taxon>Eukaryota</taxon>
        <taxon>Viridiplantae</taxon>
        <taxon>Streptophyta</taxon>
        <taxon>Embryophyta</taxon>
        <taxon>Tracheophyta</taxon>
        <taxon>Spermatophyta</taxon>
        <taxon>Magnoliopsida</taxon>
        <taxon>eudicotyledons</taxon>
        <taxon>Gunneridae</taxon>
        <taxon>Pentapetalae</taxon>
        <taxon>asterids</taxon>
        <taxon>lamiids</taxon>
        <taxon>Gentianales</taxon>
        <taxon>Rubiaceae</taxon>
        <taxon>Ixoroideae</taxon>
        <taxon>Gardenieae complex</taxon>
        <taxon>Bertiereae - Coffeeae clade</taxon>
        <taxon>Coffeeae</taxon>
        <taxon>Coffea</taxon>
    </lineage>
</organism>
<evidence type="ECO:0000313" key="1">
    <source>
        <dbReference type="EMBL" id="CDP07824.1"/>
    </source>
</evidence>
<proteinExistence type="predicted"/>
<accession>A0A068UHX7</accession>
<dbReference type="Gramene" id="CDP07824">
    <property type="protein sequence ID" value="CDP07824"/>
    <property type="gene ID" value="GSCOC_T00025226001"/>
</dbReference>
<dbReference type="AlphaFoldDB" id="A0A068UHX7"/>
<name>A0A068UHX7_COFCA</name>
<evidence type="ECO:0000313" key="2">
    <source>
        <dbReference type="Proteomes" id="UP000295252"/>
    </source>
</evidence>
<protein>
    <submittedName>
        <fullName evidence="1">Uncharacterized protein</fullName>
    </submittedName>
</protein>
<keyword evidence="2" id="KW-1185">Reference proteome</keyword>
<reference evidence="2" key="1">
    <citation type="journal article" date="2014" name="Science">
        <title>The coffee genome provides insight into the convergent evolution of caffeine biosynthesis.</title>
        <authorList>
            <person name="Denoeud F."/>
            <person name="Carretero-Paulet L."/>
            <person name="Dereeper A."/>
            <person name="Droc G."/>
            <person name="Guyot R."/>
            <person name="Pietrella M."/>
            <person name="Zheng C."/>
            <person name="Alberti A."/>
            <person name="Anthony F."/>
            <person name="Aprea G."/>
            <person name="Aury J.M."/>
            <person name="Bento P."/>
            <person name="Bernard M."/>
            <person name="Bocs S."/>
            <person name="Campa C."/>
            <person name="Cenci A."/>
            <person name="Combes M.C."/>
            <person name="Crouzillat D."/>
            <person name="Da Silva C."/>
            <person name="Daddiego L."/>
            <person name="De Bellis F."/>
            <person name="Dussert S."/>
            <person name="Garsmeur O."/>
            <person name="Gayraud T."/>
            <person name="Guignon V."/>
            <person name="Jahn K."/>
            <person name="Jamilloux V."/>
            <person name="Joet T."/>
            <person name="Labadie K."/>
            <person name="Lan T."/>
            <person name="Leclercq J."/>
            <person name="Lepelley M."/>
            <person name="Leroy T."/>
            <person name="Li L.T."/>
            <person name="Librado P."/>
            <person name="Lopez L."/>
            <person name="Munoz A."/>
            <person name="Noel B."/>
            <person name="Pallavicini A."/>
            <person name="Perrotta G."/>
            <person name="Poncet V."/>
            <person name="Pot D."/>
            <person name="Priyono X."/>
            <person name="Rigoreau M."/>
            <person name="Rouard M."/>
            <person name="Rozas J."/>
            <person name="Tranchant-Dubreuil C."/>
            <person name="VanBuren R."/>
            <person name="Zhang Q."/>
            <person name="Andrade A.C."/>
            <person name="Argout X."/>
            <person name="Bertrand B."/>
            <person name="de Kochko A."/>
            <person name="Graziosi G."/>
            <person name="Henry R.J."/>
            <person name="Jayarama X."/>
            <person name="Ming R."/>
            <person name="Nagai C."/>
            <person name="Rounsley S."/>
            <person name="Sankoff D."/>
            <person name="Giuliano G."/>
            <person name="Albert V.A."/>
            <person name="Wincker P."/>
            <person name="Lashermes P."/>
        </authorList>
    </citation>
    <scope>NUCLEOTIDE SEQUENCE [LARGE SCALE GENOMIC DNA]</scope>
    <source>
        <strain evidence="2">cv. DH200-94</strain>
    </source>
</reference>
<dbReference type="Proteomes" id="UP000295252">
    <property type="component" value="Chromosome X"/>
</dbReference>
<sequence length="90" mass="10070">MTAGILLCGSICTDKKRKAVSVKLLLDMKMKQRTRKGFKSGGQLLLKLLLSLAGMFPKLPMGKVTSFVLQKFELAYLLFRPVVGYLVMIF</sequence>
<dbReference type="EMBL" id="HG739112">
    <property type="protein sequence ID" value="CDP07824.1"/>
    <property type="molecule type" value="Genomic_DNA"/>
</dbReference>